<evidence type="ECO:0000313" key="2">
    <source>
        <dbReference type="Proteomes" id="UP001314170"/>
    </source>
</evidence>
<dbReference type="Proteomes" id="UP001314170">
    <property type="component" value="Unassembled WGS sequence"/>
</dbReference>
<comment type="caution">
    <text evidence="1">The sequence shown here is derived from an EMBL/GenBank/DDBJ whole genome shotgun (WGS) entry which is preliminary data.</text>
</comment>
<evidence type="ECO:0000313" key="1">
    <source>
        <dbReference type="EMBL" id="CAK7340089.1"/>
    </source>
</evidence>
<protein>
    <submittedName>
        <fullName evidence="1">Uncharacterized protein</fullName>
    </submittedName>
</protein>
<dbReference type="EMBL" id="CAWUPB010001159">
    <property type="protein sequence ID" value="CAK7340089.1"/>
    <property type="molecule type" value="Genomic_DNA"/>
</dbReference>
<keyword evidence="2" id="KW-1185">Reference proteome</keyword>
<sequence length="79" mass="8451">MLVESDATIPRRSLGGAIVGESASSDVVSKKRIVVELPMIDDALRVSGNECDCLEAASRWGRCGRIYTSSSGHELEKAL</sequence>
<organism evidence="1 2">
    <name type="scientific">Dovyalis caffra</name>
    <dbReference type="NCBI Taxonomy" id="77055"/>
    <lineage>
        <taxon>Eukaryota</taxon>
        <taxon>Viridiplantae</taxon>
        <taxon>Streptophyta</taxon>
        <taxon>Embryophyta</taxon>
        <taxon>Tracheophyta</taxon>
        <taxon>Spermatophyta</taxon>
        <taxon>Magnoliopsida</taxon>
        <taxon>eudicotyledons</taxon>
        <taxon>Gunneridae</taxon>
        <taxon>Pentapetalae</taxon>
        <taxon>rosids</taxon>
        <taxon>fabids</taxon>
        <taxon>Malpighiales</taxon>
        <taxon>Salicaceae</taxon>
        <taxon>Flacourtieae</taxon>
        <taxon>Dovyalis</taxon>
    </lineage>
</organism>
<accession>A0AAV1RXM5</accession>
<gene>
    <name evidence="1" type="ORF">DCAF_LOCUS15170</name>
</gene>
<proteinExistence type="predicted"/>
<dbReference type="AlphaFoldDB" id="A0AAV1RXM5"/>
<reference evidence="1 2" key="1">
    <citation type="submission" date="2024-01" db="EMBL/GenBank/DDBJ databases">
        <authorList>
            <person name="Waweru B."/>
        </authorList>
    </citation>
    <scope>NUCLEOTIDE SEQUENCE [LARGE SCALE GENOMIC DNA]</scope>
</reference>
<name>A0AAV1RXM5_9ROSI</name>